<name>A0ABX0DPK9_9ACTN</name>
<dbReference type="Proteomes" id="UP001518140">
    <property type="component" value="Unassembled WGS sequence"/>
</dbReference>
<dbReference type="EMBL" id="JAAKZX010000037">
    <property type="protein sequence ID" value="NGO43335.1"/>
    <property type="molecule type" value="Genomic_DNA"/>
</dbReference>
<accession>A0ABX0DPK9</accession>
<keyword evidence="2" id="KW-1185">Reference proteome</keyword>
<gene>
    <name evidence="1" type="ORF">G6048_14590</name>
</gene>
<sequence>MRFMQLIPAVAVVGFQEAMQWKFGPLGIACLVLLGIGLKARSTTCTTVGAVVLVLLMTQA</sequence>
<reference evidence="1 2" key="1">
    <citation type="submission" date="2020-02" db="EMBL/GenBank/DDBJ databases">
        <title>Whole-genome analyses of novel actinobacteria.</title>
        <authorList>
            <person name="Sahin N."/>
            <person name="Tokatli A."/>
        </authorList>
    </citation>
    <scope>NUCLEOTIDE SEQUENCE [LARGE SCALE GENOMIC DNA]</scope>
    <source>
        <strain evidence="1 2">YC419</strain>
    </source>
</reference>
<evidence type="ECO:0000313" key="1">
    <source>
        <dbReference type="EMBL" id="NGO43335.1"/>
    </source>
</evidence>
<protein>
    <submittedName>
        <fullName evidence="1">Uncharacterized protein</fullName>
    </submittedName>
</protein>
<organism evidence="1 2">
    <name type="scientific">Streptomyces ureilyticus</name>
    <dbReference type="NCBI Taxonomy" id="1775131"/>
    <lineage>
        <taxon>Bacteria</taxon>
        <taxon>Bacillati</taxon>
        <taxon>Actinomycetota</taxon>
        <taxon>Actinomycetes</taxon>
        <taxon>Kitasatosporales</taxon>
        <taxon>Streptomycetaceae</taxon>
        <taxon>Streptomyces</taxon>
    </lineage>
</organism>
<proteinExistence type="predicted"/>
<comment type="caution">
    <text evidence="1">The sequence shown here is derived from an EMBL/GenBank/DDBJ whole genome shotgun (WGS) entry which is preliminary data.</text>
</comment>
<evidence type="ECO:0000313" key="2">
    <source>
        <dbReference type="Proteomes" id="UP001518140"/>
    </source>
</evidence>